<dbReference type="SUPFAM" id="SSF58014">
    <property type="entry name" value="Coiled-coil domain of nucleotide exchange factor GrpE"/>
    <property type="match status" value="1"/>
</dbReference>
<keyword evidence="5" id="KW-0175">Coiled coil</keyword>
<name>A0A1F7YPQ4_9BACT</name>
<dbReference type="GO" id="GO:0000774">
    <property type="term" value="F:adenyl-nucleotide exchange factor activity"/>
    <property type="evidence" value="ECO:0007669"/>
    <property type="project" value="InterPro"/>
</dbReference>
<evidence type="ECO:0000256" key="2">
    <source>
        <dbReference type="ARBA" id="ARBA00023186"/>
    </source>
</evidence>
<dbReference type="PRINTS" id="PR00773">
    <property type="entry name" value="GRPEPROTEIN"/>
</dbReference>
<sequence>MPKRKQKPDQEALILKNQLARALADYDNLSKRVERENAEMHIRVTARVVRQLLPVFDMVSDTQRHLKDAGLAMAMAQLIESLKALGIEQIKAEPGMAFDEALHEAVDSVDDEKRKAGEIVSVALSGWKFVEGPVIRHAKVVVRR</sequence>
<dbReference type="InterPro" id="IPR013805">
    <property type="entry name" value="GrpE_CC"/>
</dbReference>
<keyword evidence="3" id="KW-0346">Stress response</keyword>
<organism evidence="6 7">
    <name type="scientific">Candidatus Woesebacteria bacterium RIFCSPHIGHO2_01_FULL_41_10</name>
    <dbReference type="NCBI Taxonomy" id="1802500"/>
    <lineage>
        <taxon>Bacteria</taxon>
        <taxon>Candidatus Woeseibacteriota</taxon>
    </lineage>
</organism>
<comment type="similarity">
    <text evidence="1 3 4">Belongs to the GrpE family.</text>
</comment>
<dbReference type="STRING" id="1802500.A2801_02030"/>
<reference evidence="6 7" key="1">
    <citation type="journal article" date="2016" name="Nat. Commun.">
        <title>Thousands of microbial genomes shed light on interconnected biogeochemical processes in an aquifer system.</title>
        <authorList>
            <person name="Anantharaman K."/>
            <person name="Brown C.T."/>
            <person name="Hug L.A."/>
            <person name="Sharon I."/>
            <person name="Castelle C.J."/>
            <person name="Probst A.J."/>
            <person name="Thomas B.C."/>
            <person name="Singh A."/>
            <person name="Wilkins M.J."/>
            <person name="Karaoz U."/>
            <person name="Brodie E.L."/>
            <person name="Williams K.H."/>
            <person name="Hubbard S.S."/>
            <person name="Banfield J.F."/>
        </authorList>
    </citation>
    <scope>NUCLEOTIDE SEQUENCE [LARGE SCALE GENOMIC DNA]</scope>
</reference>
<dbReference type="PANTHER" id="PTHR21237">
    <property type="entry name" value="GRPE PROTEIN"/>
    <property type="match status" value="1"/>
</dbReference>
<protein>
    <recommendedName>
        <fullName evidence="3">Protein GrpE</fullName>
    </recommendedName>
    <alternativeName>
        <fullName evidence="3">HSP-70 cofactor</fullName>
    </alternativeName>
</protein>
<evidence type="ECO:0000313" key="7">
    <source>
        <dbReference type="Proteomes" id="UP000177263"/>
    </source>
</evidence>
<comment type="caution">
    <text evidence="6">The sequence shown here is derived from an EMBL/GenBank/DDBJ whole genome shotgun (WGS) entry which is preliminary data.</text>
</comment>
<dbReference type="HAMAP" id="MF_01151">
    <property type="entry name" value="GrpE"/>
    <property type="match status" value="1"/>
</dbReference>
<dbReference type="Pfam" id="PF01025">
    <property type="entry name" value="GrpE"/>
    <property type="match status" value="1"/>
</dbReference>
<dbReference type="Gene3D" id="3.90.20.20">
    <property type="match status" value="1"/>
</dbReference>
<evidence type="ECO:0000313" key="6">
    <source>
        <dbReference type="EMBL" id="OGM29282.1"/>
    </source>
</evidence>
<evidence type="ECO:0000256" key="3">
    <source>
        <dbReference type="HAMAP-Rule" id="MF_01151"/>
    </source>
</evidence>
<evidence type="ECO:0000256" key="1">
    <source>
        <dbReference type="ARBA" id="ARBA00009054"/>
    </source>
</evidence>
<dbReference type="Proteomes" id="UP000177263">
    <property type="component" value="Unassembled WGS sequence"/>
</dbReference>
<evidence type="ECO:0000256" key="5">
    <source>
        <dbReference type="SAM" id="Coils"/>
    </source>
</evidence>
<keyword evidence="2 3" id="KW-0143">Chaperone</keyword>
<comment type="subcellular location">
    <subcellularLocation>
        <location evidence="3">Cytoplasm</location>
    </subcellularLocation>
</comment>
<dbReference type="GO" id="GO:0005737">
    <property type="term" value="C:cytoplasm"/>
    <property type="evidence" value="ECO:0007669"/>
    <property type="project" value="UniProtKB-SubCell"/>
</dbReference>
<comment type="subunit">
    <text evidence="3">Homodimer.</text>
</comment>
<dbReference type="GO" id="GO:0051087">
    <property type="term" value="F:protein-folding chaperone binding"/>
    <property type="evidence" value="ECO:0007669"/>
    <property type="project" value="InterPro"/>
</dbReference>
<dbReference type="EMBL" id="MGGM01000015">
    <property type="protein sequence ID" value="OGM29282.1"/>
    <property type="molecule type" value="Genomic_DNA"/>
</dbReference>
<proteinExistence type="inferred from homology"/>
<dbReference type="InterPro" id="IPR000740">
    <property type="entry name" value="GrpE"/>
</dbReference>
<dbReference type="Gene3D" id="2.30.22.10">
    <property type="entry name" value="Head domain of nucleotide exchange factor GrpE"/>
    <property type="match status" value="1"/>
</dbReference>
<dbReference type="InterPro" id="IPR009012">
    <property type="entry name" value="GrpE_head"/>
</dbReference>
<keyword evidence="3" id="KW-0963">Cytoplasm</keyword>
<evidence type="ECO:0000256" key="4">
    <source>
        <dbReference type="RuleBase" id="RU004478"/>
    </source>
</evidence>
<dbReference type="GO" id="GO:0042803">
    <property type="term" value="F:protein homodimerization activity"/>
    <property type="evidence" value="ECO:0007669"/>
    <property type="project" value="InterPro"/>
</dbReference>
<dbReference type="SUPFAM" id="SSF51064">
    <property type="entry name" value="Head domain of nucleotide exchange factor GrpE"/>
    <property type="match status" value="1"/>
</dbReference>
<feature type="coiled-coil region" evidence="5">
    <location>
        <begin position="12"/>
        <end position="39"/>
    </location>
</feature>
<dbReference type="GO" id="GO:0006457">
    <property type="term" value="P:protein folding"/>
    <property type="evidence" value="ECO:0007669"/>
    <property type="project" value="InterPro"/>
</dbReference>
<dbReference type="PANTHER" id="PTHR21237:SF23">
    <property type="entry name" value="GRPE PROTEIN HOMOLOG, MITOCHONDRIAL"/>
    <property type="match status" value="1"/>
</dbReference>
<dbReference type="AlphaFoldDB" id="A0A1F7YPQ4"/>
<dbReference type="GO" id="GO:0051082">
    <property type="term" value="F:unfolded protein binding"/>
    <property type="evidence" value="ECO:0007669"/>
    <property type="project" value="TreeGrafter"/>
</dbReference>
<comment type="function">
    <text evidence="3">Participates actively in the response to hyperosmotic and heat shock by preventing the aggregation of stress-denatured proteins, in association with DnaK and GrpE. It is the nucleotide exchange factor for DnaK and may function as a thermosensor. Unfolded proteins bind initially to DnaJ; upon interaction with the DnaJ-bound protein, DnaK hydrolyzes its bound ATP, resulting in the formation of a stable complex. GrpE releases ADP from DnaK; ATP binding to DnaK triggers the release of the substrate protein, thus completing the reaction cycle. Several rounds of ATP-dependent interactions between DnaJ, DnaK and GrpE are required for fully efficient folding.</text>
</comment>
<gene>
    <name evidence="3" type="primary">grpE</name>
    <name evidence="6" type="ORF">A2801_02030</name>
</gene>
<accession>A0A1F7YPQ4</accession>